<comment type="caution">
    <text evidence="2">The sequence shown here is derived from an EMBL/GenBank/DDBJ whole genome shotgun (WGS) entry which is preliminary data.</text>
</comment>
<evidence type="ECO:0000313" key="2">
    <source>
        <dbReference type="EMBL" id="MBG9387389.1"/>
    </source>
</evidence>
<dbReference type="RefSeq" id="WP_196985315.1">
    <property type="nucleotide sequence ID" value="NZ_JADWYS010000001.1"/>
</dbReference>
<reference evidence="2" key="1">
    <citation type="submission" date="2020-11" db="EMBL/GenBank/DDBJ databases">
        <title>Bacterial whole genome sequence for Caenimonas sp. DR4.4.</title>
        <authorList>
            <person name="Le V."/>
            <person name="Ko S.-R."/>
            <person name="Ahn C.-Y."/>
            <person name="Oh H.-M."/>
        </authorList>
    </citation>
    <scope>NUCLEOTIDE SEQUENCE</scope>
    <source>
        <strain evidence="2">DR4.4</strain>
    </source>
</reference>
<accession>A0A931H2M8</accession>
<keyword evidence="3" id="KW-1185">Reference proteome</keyword>
<gene>
    <name evidence="2" type="ORF">I5803_05115</name>
</gene>
<dbReference type="Gene3D" id="3.10.129.10">
    <property type="entry name" value="Hotdog Thioesterase"/>
    <property type="match status" value="1"/>
</dbReference>
<sequence length="161" mass="17430">MSEIQPAGSPAPDVGAIEASLRAMHGPVGEPDTLPIEELSARRMALALGNMDPIHYDAAAARARGYRGIVAPWPLIWQAFFNCRTSPLVFDFGKATLHGGDAYEFHEPMIVGDTLTMTAAVTETSVKSGKSGLMAFVVSRREFHNQRGQLCAVMSTTNIRR</sequence>
<dbReference type="EMBL" id="JADWYS010000001">
    <property type="protein sequence ID" value="MBG9387389.1"/>
    <property type="molecule type" value="Genomic_DNA"/>
</dbReference>
<organism evidence="2 3">
    <name type="scientific">Caenimonas aquaedulcis</name>
    <dbReference type="NCBI Taxonomy" id="2793270"/>
    <lineage>
        <taxon>Bacteria</taxon>
        <taxon>Pseudomonadati</taxon>
        <taxon>Pseudomonadota</taxon>
        <taxon>Betaproteobacteria</taxon>
        <taxon>Burkholderiales</taxon>
        <taxon>Comamonadaceae</taxon>
        <taxon>Caenimonas</taxon>
    </lineage>
</organism>
<proteinExistence type="predicted"/>
<dbReference type="Proteomes" id="UP000651050">
    <property type="component" value="Unassembled WGS sequence"/>
</dbReference>
<name>A0A931H2M8_9BURK</name>
<protein>
    <submittedName>
        <fullName evidence="2">MaoC family dehydratase N-terminal domain-containing protein</fullName>
    </submittedName>
</protein>
<dbReference type="InterPro" id="IPR039569">
    <property type="entry name" value="FAS1-like_DH_region"/>
</dbReference>
<feature type="domain" description="FAS1-like dehydratase" evidence="1">
    <location>
        <begin position="28"/>
        <end position="150"/>
    </location>
</feature>
<dbReference type="AlphaFoldDB" id="A0A931H2M8"/>
<dbReference type="SUPFAM" id="SSF54637">
    <property type="entry name" value="Thioesterase/thiol ester dehydrase-isomerase"/>
    <property type="match status" value="1"/>
</dbReference>
<dbReference type="Pfam" id="PF13452">
    <property type="entry name" value="FAS1_DH_region"/>
    <property type="match status" value="1"/>
</dbReference>
<evidence type="ECO:0000313" key="3">
    <source>
        <dbReference type="Proteomes" id="UP000651050"/>
    </source>
</evidence>
<dbReference type="InterPro" id="IPR029069">
    <property type="entry name" value="HotDog_dom_sf"/>
</dbReference>
<evidence type="ECO:0000259" key="1">
    <source>
        <dbReference type="Pfam" id="PF13452"/>
    </source>
</evidence>